<dbReference type="Gene3D" id="2.60.40.10">
    <property type="entry name" value="Immunoglobulins"/>
    <property type="match status" value="1"/>
</dbReference>
<evidence type="ECO:0000256" key="4">
    <source>
        <dbReference type="ARBA" id="ARBA00023295"/>
    </source>
</evidence>
<evidence type="ECO:0000256" key="5">
    <source>
        <dbReference type="ARBA" id="ARBA00023326"/>
    </source>
</evidence>
<evidence type="ECO:0000259" key="6">
    <source>
        <dbReference type="Pfam" id="PF00759"/>
    </source>
</evidence>
<keyword evidence="3" id="KW-0119">Carbohydrate metabolism</keyword>
<keyword evidence="5" id="KW-0624">Polysaccharide degradation</keyword>
<dbReference type="SUPFAM" id="SSF48208">
    <property type="entry name" value="Six-hairpin glycosidases"/>
    <property type="match status" value="1"/>
</dbReference>
<dbReference type="GO" id="GO:0008810">
    <property type="term" value="F:cellulase activity"/>
    <property type="evidence" value="ECO:0007669"/>
    <property type="project" value="InterPro"/>
</dbReference>
<dbReference type="Gene3D" id="1.50.10.10">
    <property type="match status" value="1"/>
</dbReference>
<dbReference type="Pfam" id="PF00759">
    <property type="entry name" value="Glyco_hydro_9"/>
    <property type="match status" value="1"/>
</dbReference>
<comment type="caution">
    <text evidence="8">The sequence shown here is derived from an EMBL/GenBank/DDBJ whole genome shotgun (WGS) entry which is preliminary data.</text>
</comment>
<dbReference type="EMBL" id="JABAIK010000006">
    <property type="protein sequence ID" value="NLS12751.1"/>
    <property type="molecule type" value="Genomic_DNA"/>
</dbReference>
<dbReference type="PANTHER" id="PTHR22298">
    <property type="entry name" value="ENDO-1,4-BETA-GLUCANASE"/>
    <property type="match status" value="1"/>
</dbReference>
<dbReference type="InterPro" id="IPR013783">
    <property type="entry name" value="Ig-like_fold"/>
</dbReference>
<proteinExistence type="inferred from homology"/>
<feature type="domain" description="Cellulase Ig-like" evidence="7">
    <location>
        <begin position="6"/>
        <end position="84"/>
    </location>
</feature>
<evidence type="ECO:0000256" key="2">
    <source>
        <dbReference type="ARBA" id="ARBA00022801"/>
    </source>
</evidence>
<name>A0A7X8TQE1_9VIBR</name>
<keyword evidence="9" id="KW-1185">Reference proteome</keyword>
<accession>A0A7X8TQE1</accession>
<dbReference type="InterPro" id="IPR001701">
    <property type="entry name" value="Glyco_hydro_9"/>
</dbReference>
<dbReference type="GO" id="GO:0000272">
    <property type="term" value="P:polysaccharide catabolic process"/>
    <property type="evidence" value="ECO:0007669"/>
    <property type="project" value="UniProtKB-KW"/>
</dbReference>
<dbReference type="InterPro" id="IPR008928">
    <property type="entry name" value="6-hairpin_glycosidase_sf"/>
</dbReference>
<evidence type="ECO:0000259" key="7">
    <source>
        <dbReference type="Pfam" id="PF02927"/>
    </source>
</evidence>
<comment type="similarity">
    <text evidence="1">Belongs to the glycosyl hydrolase 9 (cellulase E) family.</text>
</comment>
<gene>
    <name evidence="8" type="ORF">HGP28_07510</name>
</gene>
<dbReference type="CDD" id="cd02850">
    <property type="entry name" value="E_set_Cellulase_N"/>
    <property type="match status" value="1"/>
</dbReference>
<evidence type="ECO:0000313" key="8">
    <source>
        <dbReference type="EMBL" id="NLS12751.1"/>
    </source>
</evidence>
<dbReference type="AlphaFoldDB" id="A0A7X8TQE1"/>
<dbReference type="InterPro" id="IPR004197">
    <property type="entry name" value="Cellulase_Ig-like"/>
</dbReference>
<dbReference type="SUPFAM" id="SSF81296">
    <property type="entry name" value="E set domains"/>
    <property type="match status" value="1"/>
</dbReference>
<protein>
    <submittedName>
        <fullName evidence="8">Chitobiase</fullName>
    </submittedName>
</protein>
<reference evidence="8 9" key="1">
    <citation type="submission" date="2020-04" db="EMBL/GenBank/DDBJ databases">
        <title>Vibrio sp. SM6, a novel species isolated from seawater.</title>
        <authorList>
            <person name="Wang X."/>
        </authorList>
    </citation>
    <scope>NUCLEOTIDE SEQUENCE [LARGE SCALE GENOMIC DNA]</scope>
    <source>
        <strain evidence="8 9">SM6</strain>
    </source>
</reference>
<dbReference type="InterPro" id="IPR012341">
    <property type="entry name" value="6hp_glycosidase-like_sf"/>
</dbReference>
<dbReference type="Proteomes" id="UP000535589">
    <property type="component" value="Unassembled WGS sequence"/>
</dbReference>
<evidence type="ECO:0000256" key="1">
    <source>
        <dbReference type="ARBA" id="ARBA00007072"/>
    </source>
</evidence>
<keyword evidence="4" id="KW-0326">Glycosidase</keyword>
<evidence type="ECO:0000256" key="3">
    <source>
        <dbReference type="ARBA" id="ARBA00023277"/>
    </source>
</evidence>
<evidence type="ECO:0000313" key="9">
    <source>
        <dbReference type="Proteomes" id="UP000535589"/>
    </source>
</evidence>
<sequence>MLLLTNHIGYEQTGTKRAILQSRQARLSSYSAQLICAKNHLTVATLPITKAEKVAKWHQGYFYGIDFSDFNQEGLFYLRVEHTRSHPFQIGQDVLMQTTFSDLLHYFKSQRCSGIFDAQDVAAPIYGQQRTVDVHGGWYDASGDVSKYLSHLSYANYFNPQQTPMIVWNLLKGHQMLCNEGDLPRFLQLRLTEEALFGADFLYRMQDPQGYFYTTVFDQWSKQTEQREICAYETQQGHKSADYQAAFRQGGGMAIAALAAAARLTSHGQYSQDQYLAAAERGYWHLKTHNHSYTDDGVDNIIDEYCALLASVELYRTTKQTRYLDEARDWALQLSARQHSDDQMHYFWSANHDGSRPYFHASDAGLPVIALCEYLSIESDSARYNIIQTVVNQACEFELAITKKKANPFGYPRQYVKGMNENKRDAFFIAHDNETGYWWQGENARLASLAAMSLLAQPFVNKEASQPLLAFGQNALNWIVGLNPFDICMLDGHGHNNPNYLPELGFSNAKGGVCNGITGGFDDEDDIAFNPAPHHRDMLQNWRWGEQWIPHAGWLLLAVMSQSHHLNQRTSSQQKTTNDAINQAASSAHDSLNQPVQGAVL</sequence>
<organism evidence="8 9">
    <name type="scientific">Vibrio agarilyticus</name>
    <dbReference type="NCBI Taxonomy" id="2726741"/>
    <lineage>
        <taxon>Bacteria</taxon>
        <taxon>Pseudomonadati</taxon>
        <taxon>Pseudomonadota</taxon>
        <taxon>Gammaproteobacteria</taxon>
        <taxon>Vibrionales</taxon>
        <taxon>Vibrionaceae</taxon>
        <taxon>Vibrio</taxon>
    </lineage>
</organism>
<feature type="domain" description="Glycoside hydrolase family 9" evidence="6">
    <location>
        <begin position="100"/>
        <end position="500"/>
    </location>
</feature>
<dbReference type="Pfam" id="PF02927">
    <property type="entry name" value="CelD_N"/>
    <property type="match status" value="1"/>
</dbReference>
<keyword evidence="2" id="KW-0378">Hydrolase</keyword>
<dbReference type="InterPro" id="IPR014756">
    <property type="entry name" value="Ig_E-set"/>
</dbReference>